<proteinExistence type="predicted"/>
<keyword evidence="1" id="KW-0472">Membrane</keyword>
<dbReference type="AlphaFoldDB" id="A0A9W8R987"/>
<organism evidence="2 3">
    <name type="scientific">Fusarium falciforme</name>
    <dbReference type="NCBI Taxonomy" id="195108"/>
    <lineage>
        <taxon>Eukaryota</taxon>
        <taxon>Fungi</taxon>
        <taxon>Dikarya</taxon>
        <taxon>Ascomycota</taxon>
        <taxon>Pezizomycotina</taxon>
        <taxon>Sordariomycetes</taxon>
        <taxon>Hypocreomycetidae</taxon>
        <taxon>Hypocreales</taxon>
        <taxon>Nectriaceae</taxon>
        <taxon>Fusarium</taxon>
        <taxon>Fusarium solani species complex</taxon>
    </lineage>
</organism>
<gene>
    <name evidence="2" type="ORF">NW755_006636</name>
</gene>
<keyword evidence="1" id="KW-1133">Transmembrane helix</keyword>
<reference evidence="2" key="1">
    <citation type="submission" date="2022-09" db="EMBL/GenBank/DDBJ databases">
        <title>Fusarium specimens isolated from Avocado Roots.</title>
        <authorList>
            <person name="Stajich J."/>
            <person name="Roper C."/>
            <person name="Heimlech-Rivalta G."/>
        </authorList>
    </citation>
    <scope>NUCLEOTIDE SEQUENCE</scope>
    <source>
        <strain evidence="2">A02</strain>
    </source>
</reference>
<keyword evidence="3" id="KW-1185">Reference proteome</keyword>
<evidence type="ECO:0000256" key="1">
    <source>
        <dbReference type="SAM" id="Phobius"/>
    </source>
</evidence>
<evidence type="ECO:0000313" key="3">
    <source>
        <dbReference type="Proteomes" id="UP001152087"/>
    </source>
</evidence>
<accession>A0A9W8R987</accession>
<comment type="caution">
    <text evidence="2">The sequence shown here is derived from an EMBL/GenBank/DDBJ whole genome shotgun (WGS) entry which is preliminary data.</text>
</comment>
<name>A0A9W8R987_9HYPO</name>
<evidence type="ECO:0000313" key="2">
    <source>
        <dbReference type="EMBL" id="KAJ4188474.1"/>
    </source>
</evidence>
<feature type="transmembrane region" description="Helical" evidence="1">
    <location>
        <begin position="70"/>
        <end position="92"/>
    </location>
</feature>
<protein>
    <submittedName>
        <fullName evidence="2">Uncharacterized protein</fullName>
    </submittedName>
</protein>
<dbReference type="EMBL" id="JAOQAV010000015">
    <property type="protein sequence ID" value="KAJ4188474.1"/>
    <property type="molecule type" value="Genomic_DNA"/>
</dbReference>
<sequence length="134" mass="15006">MSNPIDEPESFDILGLDPSKRPFPKPDWLKSGEKVRLEAVDLMMEHWAERNNRIIKHGQASEREHHLDRVSAALINIPTAKVYIAIILLSIWNKRGDRRVEVDGGSFVPNGSIMSDVGADDSGSCLWAGSLRMQ</sequence>
<keyword evidence="1" id="KW-0812">Transmembrane</keyword>
<dbReference type="Proteomes" id="UP001152087">
    <property type="component" value="Unassembled WGS sequence"/>
</dbReference>